<evidence type="ECO:0000313" key="2">
    <source>
        <dbReference type="Proteomes" id="UP000801492"/>
    </source>
</evidence>
<dbReference type="Proteomes" id="UP000801492">
    <property type="component" value="Unassembled WGS sequence"/>
</dbReference>
<dbReference type="OrthoDB" id="6778235at2759"/>
<accession>A0A8K0GD65</accession>
<dbReference type="AlphaFoldDB" id="A0A8K0GD65"/>
<protein>
    <submittedName>
        <fullName evidence="1">Uncharacterized protein</fullName>
    </submittedName>
</protein>
<evidence type="ECO:0000313" key="1">
    <source>
        <dbReference type="EMBL" id="KAF2893968.1"/>
    </source>
</evidence>
<dbReference type="PANTHER" id="PTHR10773">
    <property type="entry name" value="DNA-DIRECTED RNA POLYMERASES I, II, AND III SUBUNIT RPABC2"/>
    <property type="match status" value="1"/>
</dbReference>
<reference evidence="1" key="1">
    <citation type="submission" date="2019-08" db="EMBL/GenBank/DDBJ databases">
        <title>The genome of the North American firefly Photinus pyralis.</title>
        <authorList>
            <consortium name="Photinus pyralis genome working group"/>
            <person name="Fallon T.R."/>
            <person name="Sander Lower S.E."/>
            <person name="Weng J.-K."/>
        </authorList>
    </citation>
    <scope>NUCLEOTIDE SEQUENCE</scope>
    <source>
        <strain evidence="1">TRF0915ILg1</strain>
        <tissue evidence="1">Whole body</tissue>
    </source>
</reference>
<dbReference type="EMBL" id="VTPC01007492">
    <property type="protein sequence ID" value="KAF2893968.1"/>
    <property type="molecule type" value="Genomic_DNA"/>
</dbReference>
<comment type="caution">
    <text evidence="1">The sequence shown here is derived from an EMBL/GenBank/DDBJ whole genome shotgun (WGS) entry which is preliminary data.</text>
</comment>
<organism evidence="1 2">
    <name type="scientific">Ignelater luminosus</name>
    <name type="common">Cucubano</name>
    <name type="synonym">Pyrophorus luminosus</name>
    <dbReference type="NCBI Taxonomy" id="2038154"/>
    <lineage>
        <taxon>Eukaryota</taxon>
        <taxon>Metazoa</taxon>
        <taxon>Ecdysozoa</taxon>
        <taxon>Arthropoda</taxon>
        <taxon>Hexapoda</taxon>
        <taxon>Insecta</taxon>
        <taxon>Pterygota</taxon>
        <taxon>Neoptera</taxon>
        <taxon>Endopterygota</taxon>
        <taxon>Coleoptera</taxon>
        <taxon>Polyphaga</taxon>
        <taxon>Elateriformia</taxon>
        <taxon>Elateroidea</taxon>
        <taxon>Elateridae</taxon>
        <taxon>Agrypninae</taxon>
        <taxon>Pyrophorini</taxon>
        <taxon>Ignelater</taxon>
    </lineage>
</organism>
<sequence>SRPISRKRPGDKSKENQRKQSITYTFEVNGDLGKVCKIFFLNTLGISETVVKNALEKRNFAGFTAPGMREKHTPKNKLPETVKDSIAMHIRSFLEYNSHYSRNKTNKLYLSSDLNIDKMSSGARLLSMEVNDIKKFTGLYSDSSAAFTNRKQNVDKETFHIFATVWLEVRRDDPDFILQK</sequence>
<name>A0A8K0GD65_IGNLU</name>
<dbReference type="PANTHER" id="PTHR10773:SF19">
    <property type="match status" value="1"/>
</dbReference>
<feature type="non-terminal residue" evidence="1">
    <location>
        <position position="180"/>
    </location>
</feature>
<keyword evidence="2" id="KW-1185">Reference proteome</keyword>
<proteinExistence type="predicted"/>
<gene>
    <name evidence="1" type="ORF">ILUMI_12204</name>
</gene>